<proteinExistence type="predicted"/>
<accession>A0A5S3QHY6</accession>
<organism evidence="1 2">
    <name type="scientific">Lentibacillus cibarius</name>
    <dbReference type="NCBI Taxonomy" id="2583219"/>
    <lineage>
        <taxon>Bacteria</taxon>
        <taxon>Bacillati</taxon>
        <taxon>Bacillota</taxon>
        <taxon>Bacilli</taxon>
        <taxon>Bacillales</taxon>
        <taxon>Bacillaceae</taxon>
        <taxon>Lentibacillus</taxon>
    </lineage>
</organism>
<protein>
    <recommendedName>
        <fullName evidence="3">DUF5348 domain-containing protein</fullName>
    </recommendedName>
</protein>
<gene>
    <name evidence="1" type="ORF">FFL34_00745</name>
</gene>
<sequence>MKRSIMMFDSAFGWVIWIRQTAYQVFSGDSMELRINNQYYQVVVISDTDAYRNWTIELDGVAFNLRKTEVYKVHINTADYKPYVVPF</sequence>
<dbReference type="EMBL" id="VCIA01000001">
    <property type="protein sequence ID" value="TMN20801.1"/>
    <property type="molecule type" value="Genomic_DNA"/>
</dbReference>
<dbReference type="AlphaFoldDB" id="A0A5S3QHY6"/>
<name>A0A5S3QHY6_9BACI</name>
<evidence type="ECO:0000313" key="1">
    <source>
        <dbReference type="EMBL" id="TMN20801.1"/>
    </source>
</evidence>
<comment type="caution">
    <text evidence="1">The sequence shown here is derived from an EMBL/GenBank/DDBJ whole genome shotgun (WGS) entry which is preliminary data.</text>
</comment>
<evidence type="ECO:0000313" key="2">
    <source>
        <dbReference type="Proteomes" id="UP000306980"/>
    </source>
</evidence>
<dbReference type="Proteomes" id="UP000306980">
    <property type="component" value="Unassembled WGS sequence"/>
</dbReference>
<evidence type="ECO:0008006" key="3">
    <source>
        <dbReference type="Google" id="ProtNLM"/>
    </source>
</evidence>
<reference evidence="1 2" key="1">
    <citation type="submission" date="2019-05" db="EMBL/GenBank/DDBJ databases">
        <title>Genomic analysis of Lentibacillus sp. NKC220-2.</title>
        <authorList>
            <person name="Oh Y.J."/>
        </authorList>
    </citation>
    <scope>NUCLEOTIDE SEQUENCE [LARGE SCALE GENOMIC DNA]</scope>
    <source>
        <strain evidence="1 2">NKC220-2</strain>
    </source>
</reference>
<dbReference type="RefSeq" id="WP_138600460.1">
    <property type="nucleotide sequence ID" value="NZ_VCIA01000001.1"/>
</dbReference>